<comment type="caution">
    <text evidence="2">The sequence shown here is derived from an EMBL/GenBank/DDBJ whole genome shotgun (WGS) entry which is preliminary data.</text>
</comment>
<evidence type="ECO:0000313" key="3">
    <source>
        <dbReference type="Proteomes" id="UP000034164"/>
    </source>
</evidence>
<dbReference type="AlphaFoldDB" id="A0A0G2I792"/>
<accession>A0A0G2I792</accession>
<protein>
    <submittedName>
        <fullName evidence="2">Uncharacterized protein</fullName>
    </submittedName>
</protein>
<reference evidence="3" key="1">
    <citation type="journal article" date="2015" name="PLoS Genet.">
        <title>The dynamic genome and transcriptome of the human fungal pathogen Blastomyces and close relative Emmonsia.</title>
        <authorList>
            <person name="Munoz J.F."/>
            <person name="Gauthier G.M."/>
            <person name="Desjardins C.A."/>
            <person name="Gallo J.E."/>
            <person name="Holder J."/>
            <person name="Sullivan T.D."/>
            <person name="Marty A.J."/>
            <person name="Carmen J.C."/>
            <person name="Chen Z."/>
            <person name="Ding L."/>
            <person name="Gujja S."/>
            <person name="Magrini V."/>
            <person name="Misas E."/>
            <person name="Mitreva M."/>
            <person name="Priest M."/>
            <person name="Saif S."/>
            <person name="Whiston E.A."/>
            <person name="Young S."/>
            <person name="Zeng Q."/>
            <person name="Goldman W.E."/>
            <person name="Mardis E.R."/>
            <person name="Taylor J.W."/>
            <person name="McEwen J.G."/>
            <person name="Clay O.K."/>
            <person name="Klein B.S."/>
            <person name="Cuomo C.A."/>
        </authorList>
    </citation>
    <scope>NUCLEOTIDE SEQUENCE [LARGE SCALE GENOMIC DNA]</scope>
    <source>
        <strain evidence="3">UAMH 3008</strain>
    </source>
</reference>
<evidence type="ECO:0000313" key="2">
    <source>
        <dbReference type="EMBL" id="KKZ66477.1"/>
    </source>
</evidence>
<sequence length="62" mass="6903">MPPTPSSPPPNYWRCMNHDHPSTSRARLRTSSLLISFPPQALPPPLSLPGAKMKRSGKEILR</sequence>
<proteinExistence type="predicted"/>
<gene>
    <name evidence="2" type="ORF">EMCG_07812</name>
</gene>
<feature type="region of interest" description="Disordered" evidence="1">
    <location>
        <begin position="39"/>
        <end position="62"/>
    </location>
</feature>
<dbReference type="Proteomes" id="UP000034164">
    <property type="component" value="Unassembled WGS sequence"/>
</dbReference>
<dbReference type="EMBL" id="LCZI01000476">
    <property type="protein sequence ID" value="KKZ66477.1"/>
    <property type="molecule type" value="Genomic_DNA"/>
</dbReference>
<evidence type="ECO:0000256" key="1">
    <source>
        <dbReference type="SAM" id="MobiDB-lite"/>
    </source>
</evidence>
<name>A0A0G2I792_9EURO</name>
<organism evidence="2 3">
    <name type="scientific">[Emmonsia] crescens</name>
    <dbReference type="NCBI Taxonomy" id="73230"/>
    <lineage>
        <taxon>Eukaryota</taxon>
        <taxon>Fungi</taxon>
        <taxon>Dikarya</taxon>
        <taxon>Ascomycota</taxon>
        <taxon>Pezizomycotina</taxon>
        <taxon>Eurotiomycetes</taxon>
        <taxon>Eurotiomycetidae</taxon>
        <taxon>Onygenales</taxon>
        <taxon>Ajellomycetaceae</taxon>
        <taxon>Emergomyces</taxon>
    </lineage>
</organism>
<dbReference type="VEuPathDB" id="FungiDB:EMCG_07812"/>